<evidence type="ECO:0000313" key="2">
    <source>
        <dbReference type="EMBL" id="KAK4038108.1"/>
    </source>
</evidence>
<organism evidence="2 3">
    <name type="scientific">Parachaetomium inaequale</name>
    <dbReference type="NCBI Taxonomy" id="2588326"/>
    <lineage>
        <taxon>Eukaryota</taxon>
        <taxon>Fungi</taxon>
        <taxon>Dikarya</taxon>
        <taxon>Ascomycota</taxon>
        <taxon>Pezizomycotina</taxon>
        <taxon>Sordariomycetes</taxon>
        <taxon>Sordariomycetidae</taxon>
        <taxon>Sordariales</taxon>
        <taxon>Chaetomiaceae</taxon>
        <taxon>Parachaetomium</taxon>
    </lineage>
</organism>
<name>A0AAN6SQ99_9PEZI</name>
<keyword evidence="3" id="KW-1185">Reference proteome</keyword>
<gene>
    <name evidence="2" type="ORF">C8A01DRAFT_37946</name>
</gene>
<comment type="caution">
    <text evidence="2">The sequence shown here is derived from an EMBL/GenBank/DDBJ whole genome shotgun (WGS) entry which is preliminary data.</text>
</comment>
<evidence type="ECO:0000313" key="3">
    <source>
        <dbReference type="Proteomes" id="UP001303115"/>
    </source>
</evidence>
<dbReference type="EMBL" id="MU854439">
    <property type="protein sequence ID" value="KAK4038108.1"/>
    <property type="molecule type" value="Genomic_DNA"/>
</dbReference>
<proteinExistence type="predicted"/>
<accession>A0AAN6SQ99</accession>
<protein>
    <submittedName>
        <fullName evidence="2">Uncharacterized protein</fullName>
    </submittedName>
</protein>
<feature type="compositionally biased region" description="Pro residues" evidence="1">
    <location>
        <begin position="41"/>
        <end position="55"/>
    </location>
</feature>
<evidence type="ECO:0000256" key="1">
    <source>
        <dbReference type="SAM" id="MobiDB-lite"/>
    </source>
</evidence>
<feature type="compositionally biased region" description="Low complexity" evidence="1">
    <location>
        <begin position="27"/>
        <end position="40"/>
    </location>
</feature>
<feature type="region of interest" description="Disordered" evidence="1">
    <location>
        <begin position="1"/>
        <end position="68"/>
    </location>
</feature>
<dbReference type="AlphaFoldDB" id="A0AAN6SQ99"/>
<dbReference type="Proteomes" id="UP001303115">
    <property type="component" value="Unassembled WGS sequence"/>
</dbReference>
<sequence length="245" mass="26977">MSSPTPHKNSRPQHLHLPQPPPPQQPRQPIQPRQNLRQGPLPLPATPPPRPPKPHPTTTTTTTSGSNALVLTKAQRVCLWKGGWRAVPSDWRWVYDGSEAEWEGFRERLVDAVRRDGYKLEFVCLVGADYVRRGSAWLPWGDWGCGGIVVGEVGRSADFVAVAPTGGSSPGRVKLYRLMGCEDWEVVKEDMEAAYVRATDRVEWVAGALSIVSLDTLRRLLGQGTLAHLSGPDLFLRAPANLTGL</sequence>
<reference evidence="3" key="1">
    <citation type="journal article" date="2023" name="Mol. Phylogenet. Evol.">
        <title>Genome-scale phylogeny and comparative genomics of the fungal order Sordariales.</title>
        <authorList>
            <person name="Hensen N."/>
            <person name="Bonometti L."/>
            <person name="Westerberg I."/>
            <person name="Brannstrom I.O."/>
            <person name="Guillou S."/>
            <person name="Cros-Aarteil S."/>
            <person name="Calhoun S."/>
            <person name="Haridas S."/>
            <person name="Kuo A."/>
            <person name="Mondo S."/>
            <person name="Pangilinan J."/>
            <person name="Riley R."/>
            <person name="LaButti K."/>
            <person name="Andreopoulos B."/>
            <person name="Lipzen A."/>
            <person name="Chen C."/>
            <person name="Yan M."/>
            <person name="Daum C."/>
            <person name="Ng V."/>
            <person name="Clum A."/>
            <person name="Steindorff A."/>
            <person name="Ohm R.A."/>
            <person name="Martin F."/>
            <person name="Silar P."/>
            <person name="Natvig D.O."/>
            <person name="Lalanne C."/>
            <person name="Gautier V."/>
            <person name="Ament-Velasquez S.L."/>
            <person name="Kruys A."/>
            <person name="Hutchinson M.I."/>
            <person name="Powell A.J."/>
            <person name="Barry K."/>
            <person name="Miller A.N."/>
            <person name="Grigoriev I.V."/>
            <person name="Debuchy R."/>
            <person name="Gladieux P."/>
            <person name="Hiltunen Thoren M."/>
            <person name="Johannesson H."/>
        </authorList>
    </citation>
    <scope>NUCLEOTIDE SEQUENCE [LARGE SCALE GENOMIC DNA]</scope>
    <source>
        <strain evidence="3">CBS 284.82</strain>
    </source>
</reference>